<evidence type="ECO:0000256" key="11">
    <source>
        <dbReference type="ARBA" id="ARBA00023235"/>
    </source>
</evidence>
<evidence type="ECO:0000256" key="15">
    <source>
        <dbReference type="ARBA" id="ARBA00048238"/>
    </source>
</evidence>
<evidence type="ECO:0000259" key="20">
    <source>
        <dbReference type="PROSITE" id="PS51385"/>
    </source>
</evidence>
<dbReference type="InterPro" id="IPR000631">
    <property type="entry name" value="CARKD"/>
</dbReference>
<dbReference type="GO" id="GO:0052855">
    <property type="term" value="F:ADP-dependent NAD(P)H-hydrate dehydratase activity"/>
    <property type="evidence" value="ECO:0007669"/>
    <property type="project" value="UniProtKB-UniRule"/>
</dbReference>
<reference evidence="21 22" key="1">
    <citation type="submission" date="2016-06" db="EMBL/GenBank/DDBJ databases">
        <authorList>
            <person name="Olsen C.W."/>
            <person name="Carey S."/>
            <person name="Hinshaw L."/>
            <person name="Karasin A.I."/>
        </authorList>
    </citation>
    <scope>NUCLEOTIDE SEQUENCE [LARGE SCALE GENOMIC DNA]</scope>
    <source>
        <strain evidence="21 22">LZ-22</strain>
    </source>
</reference>
<keyword evidence="7 17" id="KW-0067">ATP-binding</keyword>
<evidence type="ECO:0000256" key="17">
    <source>
        <dbReference type="HAMAP-Rule" id="MF_01965"/>
    </source>
</evidence>
<keyword evidence="6 17" id="KW-0547">Nucleotide-binding</keyword>
<evidence type="ECO:0000256" key="12">
    <source>
        <dbReference type="ARBA" id="ARBA00023239"/>
    </source>
</evidence>
<evidence type="ECO:0000256" key="5">
    <source>
        <dbReference type="ARBA" id="ARBA00022723"/>
    </source>
</evidence>
<evidence type="ECO:0000313" key="22">
    <source>
        <dbReference type="Proteomes" id="UP000199086"/>
    </source>
</evidence>
<keyword evidence="12 17" id="KW-0456">Lyase</keyword>
<evidence type="ECO:0000256" key="6">
    <source>
        <dbReference type="ARBA" id="ARBA00022741"/>
    </source>
</evidence>
<dbReference type="HAMAP" id="MF_01965">
    <property type="entry name" value="NADHX_dehydratase"/>
    <property type="match status" value="1"/>
</dbReference>
<comment type="catalytic activity">
    <reaction evidence="16 17 18">
        <text>(6S)-NADPHX + ADP = AMP + phosphate + NADPH + H(+)</text>
        <dbReference type="Rhea" id="RHEA:32235"/>
        <dbReference type="ChEBI" id="CHEBI:15378"/>
        <dbReference type="ChEBI" id="CHEBI:43474"/>
        <dbReference type="ChEBI" id="CHEBI:57783"/>
        <dbReference type="ChEBI" id="CHEBI:64076"/>
        <dbReference type="ChEBI" id="CHEBI:456215"/>
        <dbReference type="ChEBI" id="CHEBI:456216"/>
        <dbReference type="EC" id="4.2.1.136"/>
    </reaction>
</comment>
<gene>
    <name evidence="17" type="primary">nnrD</name>
    <name evidence="21" type="ORF">GA0111570_11398</name>
</gene>
<feature type="domain" description="YjeF N-terminal" evidence="20">
    <location>
        <begin position="10"/>
        <end position="209"/>
    </location>
</feature>
<proteinExistence type="inferred from homology"/>
<evidence type="ECO:0000256" key="9">
    <source>
        <dbReference type="ARBA" id="ARBA00022958"/>
    </source>
</evidence>
<keyword evidence="11 18" id="KW-0413">Isomerase</keyword>
<dbReference type="EC" id="4.2.1.136" evidence="17"/>
<dbReference type="InterPro" id="IPR036652">
    <property type="entry name" value="YjeF_N_dom_sf"/>
</dbReference>
<dbReference type="SUPFAM" id="SSF53613">
    <property type="entry name" value="Ribokinase-like"/>
    <property type="match status" value="1"/>
</dbReference>
<dbReference type="AlphaFoldDB" id="A0A1G6I0H3"/>
<dbReference type="Gene3D" id="3.40.50.10260">
    <property type="entry name" value="YjeF N-terminal domain"/>
    <property type="match status" value="1"/>
</dbReference>
<evidence type="ECO:0000256" key="14">
    <source>
        <dbReference type="ARBA" id="ARBA00025153"/>
    </source>
</evidence>
<evidence type="ECO:0000256" key="18">
    <source>
        <dbReference type="PIRNR" id="PIRNR017184"/>
    </source>
</evidence>
<evidence type="ECO:0000256" key="10">
    <source>
        <dbReference type="ARBA" id="ARBA00023027"/>
    </source>
</evidence>
<dbReference type="GO" id="GO:0046872">
    <property type="term" value="F:metal ion binding"/>
    <property type="evidence" value="ECO:0007669"/>
    <property type="project" value="UniProtKB-UniRule"/>
</dbReference>
<dbReference type="GO" id="GO:0016301">
    <property type="term" value="F:kinase activity"/>
    <property type="evidence" value="ECO:0007669"/>
    <property type="project" value="UniProtKB-KW"/>
</dbReference>
<keyword evidence="8 17" id="KW-0521">NADP</keyword>
<dbReference type="PROSITE" id="PS51385">
    <property type="entry name" value="YJEF_N"/>
    <property type="match status" value="1"/>
</dbReference>
<comment type="subunit">
    <text evidence="17">Homotetramer.</text>
</comment>
<comment type="catalytic activity">
    <reaction evidence="2 18">
        <text>(6R)-NADPHX = (6S)-NADPHX</text>
        <dbReference type="Rhea" id="RHEA:32227"/>
        <dbReference type="ChEBI" id="CHEBI:64076"/>
        <dbReference type="ChEBI" id="CHEBI:64077"/>
        <dbReference type="EC" id="5.1.99.6"/>
    </reaction>
</comment>
<feature type="binding site" evidence="17">
    <location>
        <position position="255"/>
    </location>
    <ligand>
        <name>(6S)-NADPHX</name>
        <dbReference type="ChEBI" id="CHEBI:64076"/>
    </ligand>
</feature>
<comment type="caution">
    <text evidence="17">Lacks conserved residue(s) required for the propagation of feature annotation.</text>
</comment>
<dbReference type="PANTHER" id="PTHR12592:SF0">
    <property type="entry name" value="ATP-DEPENDENT (S)-NAD(P)H-HYDRATE DEHYDRATASE"/>
    <property type="match status" value="1"/>
</dbReference>
<dbReference type="CDD" id="cd01171">
    <property type="entry name" value="YXKO-related"/>
    <property type="match status" value="1"/>
</dbReference>
<keyword evidence="9 18" id="KW-0630">Potassium</keyword>
<evidence type="ECO:0000256" key="1">
    <source>
        <dbReference type="ARBA" id="ARBA00000013"/>
    </source>
</evidence>
<name>A0A1G6I0H3_9ACTN</name>
<evidence type="ECO:0000313" key="21">
    <source>
        <dbReference type="EMBL" id="SDC00059.1"/>
    </source>
</evidence>
<dbReference type="GO" id="GO:0052856">
    <property type="term" value="F:NAD(P)HX epimerase activity"/>
    <property type="evidence" value="ECO:0007669"/>
    <property type="project" value="UniProtKB-EC"/>
</dbReference>
<dbReference type="STRING" id="1577474.GA0111570_11398"/>
<feature type="binding site" evidence="17">
    <location>
        <position position="350"/>
    </location>
    <ligand>
        <name>(6S)-NADPHX</name>
        <dbReference type="ChEBI" id="CHEBI:64076"/>
    </ligand>
</feature>
<dbReference type="GO" id="GO:0005524">
    <property type="term" value="F:ATP binding"/>
    <property type="evidence" value="ECO:0007669"/>
    <property type="project" value="UniProtKB-UniRule"/>
</dbReference>
<dbReference type="SUPFAM" id="SSF64153">
    <property type="entry name" value="YjeF N-terminal domain-like"/>
    <property type="match status" value="1"/>
</dbReference>
<dbReference type="GO" id="GO:0046496">
    <property type="term" value="P:nicotinamide nucleotide metabolic process"/>
    <property type="evidence" value="ECO:0007669"/>
    <property type="project" value="UniProtKB-UniRule"/>
</dbReference>
<dbReference type="PIRSF" id="PIRSF017184">
    <property type="entry name" value="Nnr"/>
    <property type="match status" value="1"/>
</dbReference>
<feature type="binding site" evidence="17">
    <location>
        <position position="418"/>
    </location>
    <ligand>
        <name>(6S)-NADPHX</name>
        <dbReference type="ChEBI" id="CHEBI:64076"/>
    </ligand>
</feature>
<protein>
    <recommendedName>
        <fullName evidence="17">ADP-dependent (S)-NAD(P)H-hydrate dehydratase</fullName>
        <ecNumber evidence="17">4.2.1.136</ecNumber>
    </recommendedName>
    <alternativeName>
        <fullName evidence="17">ADP-dependent NAD(P)HX dehydratase</fullName>
    </alternativeName>
</protein>
<dbReference type="RefSeq" id="WP_092613434.1">
    <property type="nucleotide sequence ID" value="NZ_FMYF01000013.1"/>
</dbReference>
<evidence type="ECO:0000256" key="4">
    <source>
        <dbReference type="ARBA" id="ARBA00009524"/>
    </source>
</evidence>
<keyword evidence="22" id="KW-1185">Reference proteome</keyword>
<accession>A0A1G6I0H3</accession>
<dbReference type="InterPro" id="IPR029056">
    <property type="entry name" value="Ribokinase-like"/>
</dbReference>
<dbReference type="OrthoDB" id="9806925at2"/>
<keyword evidence="21" id="KW-0808">Transferase</keyword>
<evidence type="ECO:0000256" key="13">
    <source>
        <dbReference type="ARBA" id="ARBA00023268"/>
    </source>
</evidence>
<dbReference type="Pfam" id="PF03853">
    <property type="entry name" value="YjeF_N"/>
    <property type="match status" value="1"/>
</dbReference>
<comment type="similarity">
    <text evidence="17">Belongs to the NnrD/CARKD family.</text>
</comment>
<comment type="similarity">
    <text evidence="3 18">In the N-terminal section; belongs to the NnrE/AIBP family.</text>
</comment>
<feature type="domain" description="YjeF C-terminal" evidence="19">
    <location>
        <begin position="220"/>
        <end position="471"/>
    </location>
</feature>
<evidence type="ECO:0000256" key="2">
    <source>
        <dbReference type="ARBA" id="ARBA00000909"/>
    </source>
</evidence>
<evidence type="ECO:0000256" key="8">
    <source>
        <dbReference type="ARBA" id="ARBA00022857"/>
    </source>
</evidence>
<keyword evidence="21" id="KW-0418">Kinase</keyword>
<dbReference type="Pfam" id="PF01256">
    <property type="entry name" value="Carb_kinase"/>
    <property type="match status" value="1"/>
</dbReference>
<evidence type="ECO:0000256" key="16">
    <source>
        <dbReference type="ARBA" id="ARBA00049209"/>
    </source>
</evidence>
<evidence type="ECO:0000256" key="3">
    <source>
        <dbReference type="ARBA" id="ARBA00006001"/>
    </source>
</evidence>
<feature type="binding site" evidence="17">
    <location>
        <position position="417"/>
    </location>
    <ligand>
        <name>AMP</name>
        <dbReference type="ChEBI" id="CHEBI:456215"/>
    </ligand>
</feature>
<keyword evidence="10 17" id="KW-0520">NAD</keyword>
<evidence type="ECO:0000256" key="7">
    <source>
        <dbReference type="ARBA" id="ARBA00022840"/>
    </source>
</evidence>
<dbReference type="GO" id="GO:0110051">
    <property type="term" value="P:metabolite repair"/>
    <property type="evidence" value="ECO:0007669"/>
    <property type="project" value="TreeGrafter"/>
</dbReference>
<comment type="function">
    <text evidence="14 18">Bifunctional enzyme that catalyzes the epimerization of the S- and R-forms of NAD(P)HX and the dehydration of the S-form of NAD(P)HX at the expense of ADP, which is converted to AMP. This allows the repair of both epimers of NAD(P)HX, a damaged form of NAD(P)H that is a result of enzymatic or heat-dependent hydration.</text>
</comment>
<dbReference type="Proteomes" id="UP000199086">
    <property type="component" value="Unassembled WGS sequence"/>
</dbReference>
<keyword evidence="5 18" id="KW-0479">Metal-binding</keyword>
<dbReference type="Gene3D" id="3.40.1190.20">
    <property type="match status" value="1"/>
</dbReference>
<sequence length="475" mass="48718">MQLVHNVASIRAAEEEAFARTAEGELMERASDALATSLLRDLGHTDGTCLLVLAGPGDNGGDALWAAARLAGRGVRVWAHQVVEGSVHQAAWQACIGAGAVPVDLEAALQLVERADRVVDGVYGIGGRPGLSGGAAALAEACERTGTPVTSVDIPSGLAADEAGDHTSFRAERTVTFGCAKPCQVMQPAADRCGQVDVVDIDLHWGALAELGEPLIRRWEAADVAAHWPVPTVRSDKYSRGVVGIDAGSATYPGAGVLVAHGAAYAGCGMVRSLGSPEVARAVVQAIPSVVTAPGRVQAWVVGSGWGDRRDGAARLAEVLEDDVPVLVDADALRHVDGVTLRPDCLLTPHAGELAGMLGVQRSEVEAHPIEHVRMAADRTQATVLLKGATQYVATPGQWSVDVAVPGPGWTAQAGSGDTLAGVCGALLAGGLPAAEAAMAAASLQALTAAAEPPLPPHALAMRFGDTLRRLLPGR</sequence>
<evidence type="ECO:0000259" key="19">
    <source>
        <dbReference type="PROSITE" id="PS51383"/>
    </source>
</evidence>
<dbReference type="PROSITE" id="PS51383">
    <property type="entry name" value="YJEF_C_3"/>
    <property type="match status" value="1"/>
</dbReference>
<dbReference type="InterPro" id="IPR030677">
    <property type="entry name" value="Nnr"/>
</dbReference>
<comment type="catalytic activity">
    <reaction evidence="15 17 18">
        <text>(6S)-NADHX + ADP = AMP + phosphate + NADH + H(+)</text>
        <dbReference type="Rhea" id="RHEA:32223"/>
        <dbReference type="ChEBI" id="CHEBI:15378"/>
        <dbReference type="ChEBI" id="CHEBI:43474"/>
        <dbReference type="ChEBI" id="CHEBI:57945"/>
        <dbReference type="ChEBI" id="CHEBI:64074"/>
        <dbReference type="ChEBI" id="CHEBI:456215"/>
        <dbReference type="ChEBI" id="CHEBI:456216"/>
        <dbReference type="EC" id="4.2.1.136"/>
    </reaction>
</comment>
<comment type="cofactor">
    <cofactor evidence="17">
        <name>Mg(2+)</name>
        <dbReference type="ChEBI" id="CHEBI:18420"/>
    </cofactor>
</comment>
<organism evidence="21 22">
    <name type="scientific">Raineyella antarctica</name>
    <dbReference type="NCBI Taxonomy" id="1577474"/>
    <lineage>
        <taxon>Bacteria</taxon>
        <taxon>Bacillati</taxon>
        <taxon>Actinomycetota</taxon>
        <taxon>Actinomycetes</taxon>
        <taxon>Propionibacteriales</taxon>
        <taxon>Propionibacteriaceae</taxon>
        <taxon>Raineyella</taxon>
    </lineage>
</organism>
<comment type="function">
    <text evidence="17">Catalyzes the dehydration of the S-form of NAD(P)HX at the expense of ADP, which is converted to AMP. Together with NAD(P)HX epimerase, which catalyzes the epimerization of the S- and R-forms, the enzyme allows the repair of both epimers of NAD(P)HX, a damaged form of NAD(P)H that is a result of enzymatic or heat-dependent hydration.</text>
</comment>
<dbReference type="PANTHER" id="PTHR12592">
    <property type="entry name" value="ATP-DEPENDENT (S)-NAD(P)H-HYDRATE DEHYDRATASE FAMILY MEMBER"/>
    <property type="match status" value="1"/>
</dbReference>
<keyword evidence="13" id="KW-0511">Multifunctional enzyme</keyword>
<comment type="similarity">
    <text evidence="4 18">In the C-terminal section; belongs to the NnrD/CARKD family.</text>
</comment>
<comment type="cofactor">
    <cofactor evidence="18">
        <name>K(+)</name>
        <dbReference type="ChEBI" id="CHEBI:29103"/>
    </cofactor>
    <text evidence="18">Binds 1 potassium ion per subunit.</text>
</comment>
<dbReference type="EMBL" id="FMYF01000013">
    <property type="protein sequence ID" value="SDC00059.1"/>
    <property type="molecule type" value="Genomic_DNA"/>
</dbReference>
<dbReference type="InterPro" id="IPR004443">
    <property type="entry name" value="YjeF_N_dom"/>
</dbReference>
<feature type="binding site" evidence="17">
    <location>
        <position position="305"/>
    </location>
    <ligand>
        <name>(6S)-NADPHX</name>
        <dbReference type="ChEBI" id="CHEBI:64076"/>
    </ligand>
</feature>
<comment type="catalytic activity">
    <reaction evidence="1 18">
        <text>(6R)-NADHX = (6S)-NADHX</text>
        <dbReference type="Rhea" id="RHEA:32215"/>
        <dbReference type="ChEBI" id="CHEBI:64074"/>
        <dbReference type="ChEBI" id="CHEBI:64075"/>
        <dbReference type="EC" id="5.1.99.6"/>
    </reaction>
</comment>